<dbReference type="Gene3D" id="3.20.19.10">
    <property type="entry name" value="Aconitase, domain 4"/>
    <property type="match status" value="1"/>
</dbReference>
<dbReference type="GO" id="GO:0016829">
    <property type="term" value="F:lyase activity"/>
    <property type="evidence" value="ECO:0007669"/>
    <property type="project" value="UniProtKB-KW"/>
</dbReference>
<keyword evidence="1" id="KW-0456">Lyase</keyword>
<evidence type="ECO:0000256" key="1">
    <source>
        <dbReference type="ARBA" id="ARBA00023239"/>
    </source>
</evidence>
<feature type="region of interest" description="Disordered" evidence="2">
    <location>
        <begin position="77"/>
        <end position="156"/>
    </location>
</feature>
<feature type="compositionally biased region" description="Polar residues" evidence="2">
    <location>
        <begin position="117"/>
        <end position="129"/>
    </location>
</feature>
<reference evidence="3 4" key="1">
    <citation type="submission" date="2020-02" db="EMBL/GenBank/DDBJ databases">
        <authorList>
            <person name="Ma Q."/>
            <person name="Huang Y."/>
            <person name="Song X."/>
            <person name="Pei D."/>
        </authorList>
    </citation>
    <scope>NUCLEOTIDE SEQUENCE [LARGE SCALE GENOMIC DNA]</scope>
    <source>
        <strain evidence="3">Sxm20200214</strain>
        <tissue evidence="3">Leaf</tissue>
    </source>
</reference>
<dbReference type="PANTHER" id="PTHR43345:SF8">
    <property type="entry name" value="3-ISOPROPYLMALATE DEHYDRATASE SMALL SUBUNIT 3"/>
    <property type="match status" value="1"/>
</dbReference>
<feature type="compositionally biased region" description="Pro residues" evidence="2">
    <location>
        <begin position="98"/>
        <end position="107"/>
    </location>
</feature>
<evidence type="ECO:0000256" key="2">
    <source>
        <dbReference type="SAM" id="MobiDB-lite"/>
    </source>
</evidence>
<gene>
    <name evidence="3" type="ORF">Bca52824_025307</name>
</gene>
<organism evidence="3 4">
    <name type="scientific">Brassica carinata</name>
    <name type="common">Ethiopian mustard</name>
    <name type="synonym">Abyssinian cabbage</name>
    <dbReference type="NCBI Taxonomy" id="52824"/>
    <lineage>
        <taxon>Eukaryota</taxon>
        <taxon>Viridiplantae</taxon>
        <taxon>Streptophyta</taxon>
        <taxon>Embryophyta</taxon>
        <taxon>Tracheophyta</taxon>
        <taxon>Spermatophyta</taxon>
        <taxon>Magnoliopsida</taxon>
        <taxon>eudicotyledons</taxon>
        <taxon>Gunneridae</taxon>
        <taxon>Pentapetalae</taxon>
        <taxon>rosids</taxon>
        <taxon>malvids</taxon>
        <taxon>Brassicales</taxon>
        <taxon>Brassicaceae</taxon>
        <taxon>Brassiceae</taxon>
        <taxon>Brassica</taxon>
    </lineage>
</organism>
<dbReference type="InterPro" id="IPR015928">
    <property type="entry name" value="Aconitase/3IPM_dehydase_swvl"/>
</dbReference>
<dbReference type="PANTHER" id="PTHR43345">
    <property type="entry name" value="3-ISOPROPYLMALATE DEHYDRATASE SMALL SUBUNIT 2-RELATED-RELATED"/>
    <property type="match status" value="1"/>
</dbReference>
<evidence type="ECO:0000313" key="3">
    <source>
        <dbReference type="EMBL" id="KAG2313750.1"/>
    </source>
</evidence>
<proteinExistence type="predicted"/>
<dbReference type="InterPro" id="IPR050075">
    <property type="entry name" value="LeuD"/>
</dbReference>
<dbReference type="Proteomes" id="UP000886595">
    <property type="component" value="Unassembled WGS sequence"/>
</dbReference>
<keyword evidence="4" id="KW-1185">Reference proteome</keyword>
<accession>A0A8X8AVM3</accession>
<evidence type="ECO:0008006" key="5">
    <source>
        <dbReference type="Google" id="ProtNLM"/>
    </source>
</evidence>
<dbReference type="SUPFAM" id="SSF52016">
    <property type="entry name" value="LeuD/IlvD-like"/>
    <property type="match status" value="1"/>
</dbReference>
<evidence type="ECO:0000313" key="4">
    <source>
        <dbReference type="Proteomes" id="UP000886595"/>
    </source>
</evidence>
<sequence>MGGGGGETTAAAAAIRKPYTLPNHPSTSHQLPSLPNTIPQICSHLHRLIQSQTPRHSLLLSLRNPLLRRGLTAREKNLPRPLLRRRRQHRHDQIIPPSSSPSSPPTPTSIGSAPTPLTASQLHTRTGSWSRGDEDEVPIADRRGELRGRRGARRVSGSGGAKEVVAQSFARIFFRNAVATGEVYPLDAEVRVCKGCRTGDVATVELREEESVLINHTTGKEYRLKAIGDAGPVIDAGGIFAYARKAGMIPSAAA</sequence>
<dbReference type="EMBL" id="JAAMPC010000005">
    <property type="protein sequence ID" value="KAG2313750.1"/>
    <property type="molecule type" value="Genomic_DNA"/>
</dbReference>
<dbReference type="OrthoDB" id="10262323at2759"/>
<dbReference type="AlphaFoldDB" id="A0A8X8AVM3"/>
<name>A0A8X8AVM3_BRACI</name>
<protein>
    <recommendedName>
        <fullName evidence="5">Aconitase A/isopropylmalate dehydratase small subunit swivel domain-containing protein</fullName>
    </recommendedName>
</protein>
<feature type="compositionally biased region" description="Basic and acidic residues" evidence="2">
    <location>
        <begin position="139"/>
        <end position="148"/>
    </location>
</feature>
<comment type="caution">
    <text evidence="3">The sequence shown here is derived from an EMBL/GenBank/DDBJ whole genome shotgun (WGS) entry which is preliminary data.</text>
</comment>